<dbReference type="Proteomes" id="UP001265700">
    <property type="component" value="Unassembled WGS sequence"/>
</dbReference>
<evidence type="ECO:0000259" key="1">
    <source>
        <dbReference type="Pfam" id="PF12146"/>
    </source>
</evidence>
<dbReference type="InterPro" id="IPR051044">
    <property type="entry name" value="MAG_DAG_Lipase"/>
</dbReference>
<keyword evidence="3" id="KW-1185">Reference proteome</keyword>
<dbReference type="SUPFAM" id="SSF53474">
    <property type="entry name" value="alpha/beta-Hydrolases"/>
    <property type="match status" value="1"/>
</dbReference>
<proteinExistence type="predicted"/>
<dbReference type="EMBL" id="JAVDWU010000002">
    <property type="protein sequence ID" value="MDR7149404.1"/>
    <property type="molecule type" value="Genomic_DNA"/>
</dbReference>
<dbReference type="GO" id="GO:0106435">
    <property type="term" value="F:carboxylesterase activity"/>
    <property type="evidence" value="ECO:0007669"/>
    <property type="project" value="UniProtKB-EC"/>
</dbReference>
<evidence type="ECO:0000313" key="2">
    <source>
        <dbReference type="EMBL" id="MDR7149404.1"/>
    </source>
</evidence>
<reference evidence="2 3" key="1">
    <citation type="submission" date="2023-07" db="EMBL/GenBank/DDBJ databases">
        <title>Sorghum-associated microbial communities from plants grown in Nebraska, USA.</title>
        <authorList>
            <person name="Schachtman D."/>
        </authorList>
    </citation>
    <scope>NUCLEOTIDE SEQUENCE [LARGE SCALE GENOMIC DNA]</scope>
    <source>
        <strain evidence="2 3">4249</strain>
    </source>
</reference>
<gene>
    <name evidence="2" type="ORF">J2W49_001353</name>
</gene>
<feature type="domain" description="Serine aminopeptidase S33" evidence="1">
    <location>
        <begin position="22"/>
        <end position="232"/>
    </location>
</feature>
<protein>
    <submittedName>
        <fullName evidence="2">Carboxylesterase</fullName>
        <ecNumber evidence="2">3.1.1.1</ecNumber>
    </submittedName>
</protein>
<name>A0ABU1WJE0_9BURK</name>
<dbReference type="InterPro" id="IPR022742">
    <property type="entry name" value="Hydrolase_4"/>
</dbReference>
<comment type="caution">
    <text evidence="2">The sequence shown here is derived from an EMBL/GenBank/DDBJ whole genome shotgun (WGS) entry which is preliminary data.</text>
</comment>
<accession>A0ABU1WJE0</accession>
<dbReference type="Gene3D" id="3.40.50.1820">
    <property type="entry name" value="alpha/beta hydrolase"/>
    <property type="match status" value="1"/>
</dbReference>
<keyword evidence="2" id="KW-0378">Hydrolase</keyword>
<dbReference type="InterPro" id="IPR029058">
    <property type="entry name" value="AB_hydrolase_fold"/>
</dbReference>
<dbReference type="PIRSF" id="PIRSF017388">
    <property type="entry name" value="Esterase_lipase"/>
    <property type="match status" value="1"/>
</dbReference>
<dbReference type="InterPro" id="IPR012354">
    <property type="entry name" value="Esterase_lipase"/>
</dbReference>
<evidence type="ECO:0000313" key="3">
    <source>
        <dbReference type="Proteomes" id="UP001265700"/>
    </source>
</evidence>
<organism evidence="2 3">
    <name type="scientific">Hydrogenophaga palleronii</name>
    <dbReference type="NCBI Taxonomy" id="65655"/>
    <lineage>
        <taxon>Bacteria</taxon>
        <taxon>Pseudomonadati</taxon>
        <taxon>Pseudomonadota</taxon>
        <taxon>Betaproteobacteria</taxon>
        <taxon>Burkholderiales</taxon>
        <taxon>Comamonadaceae</taxon>
        <taxon>Hydrogenophaga</taxon>
    </lineage>
</organism>
<dbReference type="PANTHER" id="PTHR11614">
    <property type="entry name" value="PHOSPHOLIPASE-RELATED"/>
    <property type="match status" value="1"/>
</dbReference>
<sequence length="252" mass="26672">MTNENIMPGAEPFFFAGNDIGVLVSHGFTGTPQSMRYLGEQIHAAGYTVMGPRLAGHGVSPAAMAKTGAADWIASIEEAMNQLRQTCKQIYMVGLSMGGTLTLYTAAKHPGVIQGAVTINAVVRVGSPGMAAVAYDRTAPDTVPGIGSDIKAPDVEELAYKEVPVTAFREAYALAAVTHDLLPTIACPALVITAREDHVVDPTNGPLIAQRLGSSRIELSWLDDSYHVATLDNDKLRIAQQVVAFIRSIAGQ</sequence>
<dbReference type="Pfam" id="PF12146">
    <property type="entry name" value="Hydrolase_4"/>
    <property type="match status" value="1"/>
</dbReference>
<dbReference type="EC" id="3.1.1.1" evidence="2"/>
<dbReference type="RefSeq" id="WP_310313299.1">
    <property type="nucleotide sequence ID" value="NZ_JAVDWU010000002.1"/>
</dbReference>